<evidence type="ECO:0000256" key="1">
    <source>
        <dbReference type="SAM" id="Phobius"/>
    </source>
</evidence>
<keyword evidence="1" id="KW-0472">Membrane</keyword>
<feature type="transmembrane region" description="Helical" evidence="1">
    <location>
        <begin position="95"/>
        <end position="114"/>
    </location>
</feature>
<organism evidence="2">
    <name type="scientific">Rhipicephalus zambeziensis</name>
    <dbReference type="NCBI Taxonomy" id="60191"/>
    <lineage>
        <taxon>Eukaryota</taxon>
        <taxon>Metazoa</taxon>
        <taxon>Ecdysozoa</taxon>
        <taxon>Arthropoda</taxon>
        <taxon>Chelicerata</taxon>
        <taxon>Arachnida</taxon>
        <taxon>Acari</taxon>
        <taxon>Parasitiformes</taxon>
        <taxon>Ixodida</taxon>
        <taxon>Ixodoidea</taxon>
        <taxon>Ixodidae</taxon>
        <taxon>Rhipicephalinae</taxon>
        <taxon>Rhipicephalus</taxon>
        <taxon>Rhipicephalus</taxon>
    </lineage>
</organism>
<protein>
    <submittedName>
        <fullName evidence="2">Uncharacterized protein</fullName>
    </submittedName>
</protein>
<sequence length="128" mass="15424">MLWSGTAKCISQTLRTGPHKVEANVCKKTKVISLRNICRHLNYKVMIKYCTSHNLFISERFRERFPIMPVSYFLPHCTHVLQRSGNYIYFKMNCIFLWALCFVFSMWFLFFAYLEIMQRKKEVPVYFV</sequence>
<evidence type="ECO:0000313" key="2">
    <source>
        <dbReference type="EMBL" id="MAA14728.1"/>
    </source>
</evidence>
<keyword evidence="1" id="KW-0812">Transmembrane</keyword>
<name>A0A224YAM5_9ACAR</name>
<keyword evidence="1" id="KW-1133">Transmembrane helix</keyword>
<proteinExistence type="predicted"/>
<dbReference type="AlphaFoldDB" id="A0A224YAM5"/>
<accession>A0A224YAM5</accession>
<dbReference type="EMBL" id="GFPF01003582">
    <property type="protein sequence ID" value="MAA14728.1"/>
    <property type="molecule type" value="Transcribed_RNA"/>
</dbReference>
<reference evidence="2" key="1">
    <citation type="journal article" date="2017" name="Parasit. Vectors">
        <title>Sialotranscriptomics of Rhipicephalus zambeziensis reveals intricate expression profiles of secretory proteins and suggests tight temporal transcriptional regulation during blood-feeding.</title>
        <authorList>
            <person name="de Castro M.H."/>
            <person name="de Klerk D."/>
            <person name="Pienaar R."/>
            <person name="Rees D.J.G."/>
            <person name="Mans B.J."/>
        </authorList>
    </citation>
    <scope>NUCLEOTIDE SEQUENCE</scope>
    <source>
        <tissue evidence="2">Salivary glands</tissue>
    </source>
</reference>